<keyword evidence="4" id="KW-1185">Reference proteome</keyword>
<feature type="domain" description="O-acyltransferase WSD1 C-terminal" evidence="2">
    <location>
        <begin position="370"/>
        <end position="511"/>
    </location>
</feature>
<evidence type="ECO:0000313" key="4">
    <source>
        <dbReference type="Proteomes" id="UP001165060"/>
    </source>
</evidence>
<name>A0ABQ6M981_9STRA</name>
<evidence type="ECO:0000256" key="1">
    <source>
        <dbReference type="SAM" id="MobiDB-lite"/>
    </source>
</evidence>
<organism evidence="3 4">
    <name type="scientific">Tetraparma gracilis</name>
    <dbReference type="NCBI Taxonomy" id="2962635"/>
    <lineage>
        <taxon>Eukaryota</taxon>
        <taxon>Sar</taxon>
        <taxon>Stramenopiles</taxon>
        <taxon>Ochrophyta</taxon>
        <taxon>Bolidophyceae</taxon>
        <taxon>Parmales</taxon>
        <taxon>Triparmaceae</taxon>
        <taxon>Tetraparma</taxon>
    </lineage>
</organism>
<dbReference type="Pfam" id="PF06974">
    <property type="entry name" value="WS_DGAT_C"/>
    <property type="match status" value="1"/>
</dbReference>
<proteinExistence type="predicted"/>
<accession>A0ABQ6M981</accession>
<feature type="compositionally biased region" description="Low complexity" evidence="1">
    <location>
        <begin position="9"/>
        <end position="25"/>
    </location>
</feature>
<dbReference type="PANTHER" id="PTHR31650">
    <property type="entry name" value="O-ACYLTRANSFERASE (WSD1-LIKE) FAMILY PROTEIN"/>
    <property type="match status" value="1"/>
</dbReference>
<dbReference type="PANTHER" id="PTHR31650:SF1">
    <property type="entry name" value="WAX ESTER SYNTHASE_DIACYLGLYCEROL ACYLTRANSFERASE 4-RELATED"/>
    <property type="match status" value="1"/>
</dbReference>
<comment type="caution">
    <text evidence="3">The sequence shown here is derived from an EMBL/GenBank/DDBJ whole genome shotgun (WGS) entry which is preliminary data.</text>
</comment>
<dbReference type="InterPro" id="IPR009721">
    <property type="entry name" value="O-acyltransferase_WSD1_C"/>
</dbReference>
<gene>
    <name evidence="3" type="ORF">TeGR_g13740</name>
</gene>
<evidence type="ECO:0000313" key="3">
    <source>
        <dbReference type="EMBL" id="GMI22009.1"/>
    </source>
</evidence>
<protein>
    <recommendedName>
        <fullName evidence="2">O-acyltransferase WSD1 C-terminal domain-containing protein</fullName>
    </recommendedName>
</protein>
<sequence length="530" mass="57954">MSTVKDDAMSSPAPTSATPVPSSASKYGEKSKRRGPKLVLLSESFHRQLIQRDQSPIIHAIMAIKSEPTDSDVSAVLTKAVTTYPLFGATVSAPTGCGCTKSMYWELDDSPVDGARLLQDHVTRVTLTPTLEGSELEDDFNEFDRSNNTSIDKALREHVSSLIGTGFDLTKGGFQLHVIRYEDQSAKKKSIQRCDMLWRMHHGIGDGIMLSKVLISLCEEIKGAEDAAPARASPKRAKKKISPFVMAGKAFYSVGKVLGIPLFHDPKTLFKAPTNYKKMGKAKSYGATRVWSLQAAKDAGKPFGATLNDVVMAALSLAMRRYMIKREDPAVMGKKGKKLSVRALAVVNTRAAGAAGDRLLEDFSKCKSPNEFSYVVPTLPVGEMSVRERVLACNKDMNSLKSSPEAFVIKKLNNGIRDVLGGAFTLAFNADYVINRLTCFFSNLPGPTSKLSCCEVEVERLSNFVHPMMYSCGLSIQSYNGEIVTNCSCDSKLIPDPDVFMAMADEAFDEICEDSAKYLSEQQALLDEEI</sequence>
<dbReference type="InterPro" id="IPR045034">
    <property type="entry name" value="O-acyltransferase_WSD1-like"/>
</dbReference>
<feature type="region of interest" description="Disordered" evidence="1">
    <location>
        <begin position="1"/>
        <end position="33"/>
    </location>
</feature>
<reference evidence="3 4" key="1">
    <citation type="journal article" date="2023" name="Commun. Biol.">
        <title>Genome analysis of Parmales, the sister group of diatoms, reveals the evolutionary specialization of diatoms from phago-mixotrophs to photoautotrophs.</title>
        <authorList>
            <person name="Ban H."/>
            <person name="Sato S."/>
            <person name="Yoshikawa S."/>
            <person name="Yamada K."/>
            <person name="Nakamura Y."/>
            <person name="Ichinomiya M."/>
            <person name="Sato N."/>
            <person name="Blanc-Mathieu R."/>
            <person name="Endo H."/>
            <person name="Kuwata A."/>
            <person name="Ogata H."/>
        </authorList>
    </citation>
    <scope>NUCLEOTIDE SEQUENCE [LARGE SCALE GENOMIC DNA]</scope>
</reference>
<evidence type="ECO:0000259" key="2">
    <source>
        <dbReference type="Pfam" id="PF06974"/>
    </source>
</evidence>
<dbReference type="EMBL" id="BRYB01000067">
    <property type="protein sequence ID" value="GMI22009.1"/>
    <property type="molecule type" value="Genomic_DNA"/>
</dbReference>
<dbReference type="Proteomes" id="UP001165060">
    <property type="component" value="Unassembled WGS sequence"/>
</dbReference>